<dbReference type="InterPro" id="IPR036890">
    <property type="entry name" value="HATPase_C_sf"/>
</dbReference>
<dbReference type="PANTHER" id="PTHR24421">
    <property type="entry name" value="NITRATE/NITRITE SENSOR PROTEIN NARX-RELATED"/>
    <property type="match status" value="1"/>
</dbReference>
<comment type="caution">
    <text evidence="16">The sequence shown here is derived from an EMBL/GenBank/DDBJ whole genome shotgun (WGS) entry which is preliminary data.</text>
</comment>
<dbReference type="PROSITE" id="PS51257">
    <property type="entry name" value="PROKAR_LIPOPROTEIN"/>
    <property type="match status" value="1"/>
</dbReference>
<evidence type="ECO:0000256" key="8">
    <source>
        <dbReference type="ARBA" id="ARBA00022777"/>
    </source>
</evidence>
<dbReference type="CDD" id="cd16917">
    <property type="entry name" value="HATPase_UhpB-NarQ-NarX-like"/>
    <property type="match status" value="1"/>
</dbReference>
<dbReference type="InterPro" id="IPR029016">
    <property type="entry name" value="GAF-like_dom_sf"/>
</dbReference>
<dbReference type="SMART" id="SM00387">
    <property type="entry name" value="HATPase_c"/>
    <property type="match status" value="1"/>
</dbReference>
<evidence type="ECO:0000256" key="1">
    <source>
        <dbReference type="ARBA" id="ARBA00000085"/>
    </source>
</evidence>
<dbReference type="SMART" id="SM00065">
    <property type="entry name" value="GAF"/>
    <property type="match status" value="1"/>
</dbReference>
<keyword evidence="11" id="KW-0902">Two-component regulatory system</keyword>
<evidence type="ECO:0000256" key="11">
    <source>
        <dbReference type="ARBA" id="ARBA00023012"/>
    </source>
</evidence>
<dbReference type="Gene3D" id="1.20.5.1930">
    <property type="match status" value="1"/>
</dbReference>
<evidence type="ECO:0000256" key="2">
    <source>
        <dbReference type="ARBA" id="ARBA00004141"/>
    </source>
</evidence>
<dbReference type="STRING" id="53378.BRW65_19075"/>
<dbReference type="EC" id="2.7.13.3" evidence="3"/>
<name>A0A1Q4HRJ5_9MYCO</name>
<evidence type="ECO:0000256" key="7">
    <source>
        <dbReference type="ARBA" id="ARBA00022741"/>
    </source>
</evidence>
<feature type="domain" description="GAF" evidence="14">
    <location>
        <begin position="159"/>
        <end position="307"/>
    </location>
</feature>
<keyword evidence="17" id="KW-1185">Reference proteome</keyword>
<keyword evidence="7" id="KW-0547">Nucleotide-binding</keyword>
<dbReference type="Gene3D" id="3.30.450.40">
    <property type="match status" value="1"/>
</dbReference>
<evidence type="ECO:0000256" key="4">
    <source>
        <dbReference type="ARBA" id="ARBA00022553"/>
    </source>
</evidence>
<evidence type="ECO:0000256" key="10">
    <source>
        <dbReference type="ARBA" id="ARBA00022989"/>
    </source>
</evidence>
<dbReference type="InterPro" id="IPR038318">
    <property type="entry name" value="KdpD_sf"/>
</dbReference>
<keyword evidence="9" id="KW-0067">ATP-binding</keyword>
<evidence type="ECO:0000256" key="3">
    <source>
        <dbReference type="ARBA" id="ARBA00012438"/>
    </source>
</evidence>
<dbReference type="Proteomes" id="UP000186438">
    <property type="component" value="Unassembled WGS sequence"/>
</dbReference>
<dbReference type="InterPro" id="IPR003594">
    <property type="entry name" value="HATPase_dom"/>
</dbReference>
<dbReference type="InterPro" id="IPR003018">
    <property type="entry name" value="GAF"/>
</dbReference>
<dbReference type="Gene3D" id="3.30.565.10">
    <property type="entry name" value="Histidine kinase-like ATPase, C-terminal domain"/>
    <property type="match status" value="1"/>
</dbReference>
<evidence type="ECO:0000259" key="14">
    <source>
        <dbReference type="SMART" id="SM00065"/>
    </source>
</evidence>
<gene>
    <name evidence="16" type="ORF">BRW65_19075</name>
</gene>
<feature type="transmembrane region" description="Helical" evidence="13">
    <location>
        <begin position="16"/>
        <end position="37"/>
    </location>
</feature>
<keyword evidence="5" id="KW-0808">Transferase</keyword>
<protein>
    <recommendedName>
        <fullName evidence="3">histidine kinase</fullName>
        <ecNumber evidence="3">2.7.13.3</ecNumber>
    </recommendedName>
</protein>
<evidence type="ECO:0000256" key="9">
    <source>
        <dbReference type="ARBA" id="ARBA00022840"/>
    </source>
</evidence>
<dbReference type="InterPro" id="IPR011712">
    <property type="entry name" value="Sig_transdc_His_kin_sub3_dim/P"/>
</dbReference>
<dbReference type="SUPFAM" id="SSF55781">
    <property type="entry name" value="GAF domain-like"/>
    <property type="match status" value="1"/>
</dbReference>
<feature type="transmembrane region" description="Helical" evidence="13">
    <location>
        <begin position="96"/>
        <end position="113"/>
    </location>
</feature>
<dbReference type="InterPro" id="IPR050482">
    <property type="entry name" value="Sensor_HK_TwoCompSys"/>
</dbReference>
<evidence type="ECO:0000259" key="15">
    <source>
        <dbReference type="SMART" id="SM00387"/>
    </source>
</evidence>
<evidence type="ECO:0000256" key="12">
    <source>
        <dbReference type="ARBA" id="ARBA00023136"/>
    </source>
</evidence>
<dbReference type="GO" id="GO:0000155">
    <property type="term" value="F:phosphorelay sensor kinase activity"/>
    <property type="evidence" value="ECO:0007669"/>
    <property type="project" value="InterPro"/>
</dbReference>
<dbReference type="Pfam" id="PF13493">
    <property type="entry name" value="DUF4118"/>
    <property type="match status" value="1"/>
</dbReference>
<dbReference type="AlphaFoldDB" id="A0A1Q4HRJ5"/>
<keyword evidence="8 16" id="KW-0418">Kinase</keyword>
<comment type="subcellular location">
    <subcellularLocation>
        <location evidence="2">Membrane</location>
        <topology evidence="2">Multi-pass membrane protein</topology>
    </subcellularLocation>
</comment>
<dbReference type="EMBL" id="MPNT01000018">
    <property type="protein sequence ID" value="OJZ71400.1"/>
    <property type="molecule type" value="Genomic_DNA"/>
</dbReference>
<dbReference type="Gene3D" id="1.20.120.620">
    <property type="entry name" value="Backbone structure of the membrane domain of e. Coli histidine kinase receptor kdpd"/>
    <property type="match status" value="1"/>
</dbReference>
<comment type="catalytic activity">
    <reaction evidence="1">
        <text>ATP + protein L-histidine = ADP + protein N-phospho-L-histidine.</text>
        <dbReference type="EC" id="2.7.13.3"/>
    </reaction>
</comment>
<dbReference type="Pfam" id="PF07730">
    <property type="entry name" value="HisKA_3"/>
    <property type="match status" value="1"/>
</dbReference>
<evidence type="ECO:0000313" key="16">
    <source>
        <dbReference type="EMBL" id="OJZ71400.1"/>
    </source>
</evidence>
<dbReference type="GO" id="GO:0016020">
    <property type="term" value="C:membrane"/>
    <property type="evidence" value="ECO:0007669"/>
    <property type="project" value="UniProtKB-SubCell"/>
</dbReference>
<dbReference type="GO" id="GO:0046983">
    <property type="term" value="F:protein dimerization activity"/>
    <property type="evidence" value="ECO:0007669"/>
    <property type="project" value="InterPro"/>
</dbReference>
<evidence type="ECO:0000256" key="13">
    <source>
        <dbReference type="SAM" id="Phobius"/>
    </source>
</evidence>
<accession>A0A1Q4HRJ5</accession>
<feature type="domain" description="Histidine kinase/HSP90-like ATPase" evidence="15">
    <location>
        <begin position="420"/>
        <end position="510"/>
    </location>
</feature>
<evidence type="ECO:0000256" key="5">
    <source>
        <dbReference type="ARBA" id="ARBA00022679"/>
    </source>
</evidence>
<reference evidence="16 17" key="1">
    <citation type="submission" date="2016-11" db="EMBL/GenBank/DDBJ databases">
        <title>Genome sequences of unsequenced Mycobacteria.</title>
        <authorList>
            <person name="Greninger A.L."/>
            <person name="Fang F."/>
            <person name="Jerome K.R."/>
        </authorList>
    </citation>
    <scope>NUCLEOTIDE SEQUENCE [LARGE SCALE GENOMIC DNA]</scope>
    <source>
        <strain evidence="16 17">M11</strain>
    </source>
</reference>
<keyword evidence="10 13" id="KW-1133">Transmembrane helix</keyword>
<dbReference type="PANTHER" id="PTHR24421:SF10">
    <property type="entry name" value="NITRATE_NITRITE SENSOR PROTEIN NARQ"/>
    <property type="match status" value="1"/>
</dbReference>
<proteinExistence type="predicted"/>
<dbReference type="GO" id="GO:0005524">
    <property type="term" value="F:ATP binding"/>
    <property type="evidence" value="ECO:0007669"/>
    <property type="project" value="UniProtKB-KW"/>
</dbReference>
<dbReference type="SUPFAM" id="SSF55874">
    <property type="entry name" value="ATPase domain of HSP90 chaperone/DNA topoisomerase II/histidine kinase"/>
    <property type="match status" value="1"/>
</dbReference>
<dbReference type="Pfam" id="PF01590">
    <property type="entry name" value="GAF"/>
    <property type="match status" value="1"/>
</dbReference>
<keyword evidence="12 13" id="KW-0472">Membrane</keyword>
<evidence type="ECO:0000256" key="6">
    <source>
        <dbReference type="ARBA" id="ARBA00022692"/>
    </source>
</evidence>
<dbReference type="Pfam" id="PF02518">
    <property type="entry name" value="HATPase_c"/>
    <property type="match status" value="1"/>
</dbReference>
<keyword evidence="4" id="KW-0597">Phosphoprotein</keyword>
<dbReference type="InterPro" id="IPR025201">
    <property type="entry name" value="KdpD_TM"/>
</dbReference>
<feature type="transmembrane region" description="Helical" evidence="13">
    <location>
        <begin position="49"/>
        <end position="76"/>
    </location>
</feature>
<evidence type="ECO:0000313" key="17">
    <source>
        <dbReference type="Proteomes" id="UP000186438"/>
    </source>
</evidence>
<organism evidence="16 17">
    <name type="scientific">Mycobacterium paraffinicum</name>
    <dbReference type="NCBI Taxonomy" id="53378"/>
    <lineage>
        <taxon>Bacteria</taxon>
        <taxon>Bacillati</taxon>
        <taxon>Actinomycetota</taxon>
        <taxon>Actinomycetes</taxon>
        <taxon>Mycobacteriales</taxon>
        <taxon>Mycobacteriaceae</taxon>
        <taxon>Mycobacterium</taxon>
    </lineage>
</organism>
<sequence length="510" mass="52899">MSRLGSALLSRDPLPIPLGLAVVTACIGVETAVMLLLKTLAAENAFGVLYLIGVLVVASGWGAGLTVGTAALSAFAFDYFRSWPDTKVVPAEPQDWTVLLVFVVVGLVANVLARTARANAAAAEQRRQDAEASRDELGVLAGQQAGLRRVATLVARGARPSDVFPAVANELARSLGVANAALWRYENDGTATLIAARDDPGRVVRTPVGSRWPLDGENIGATVAHSGRPARMDTHDTAIGDVAALITGLGLRSGVGAPVVVEGRLWGIAVVGSSSEPLPLDTEQRIGEFTELVATAIANAEAHAALTASRARLVTTADDARRRLERDLHDGAQQRLVSLALQLRSIEAGVPSELGWLKDQISAAVTGLNAASTDLQELARGIHPAILSKGGLGPALKALARRCPVPATVRLALEGQIPEFAEVAAYYVVAEALTNATRHAHASAIDVDARIEESKLVVAIRDNGVGGADRRNGSGLVGLIDRVEALGGQLDIASPPGGGTALRAAIPTRA</sequence>
<keyword evidence="6 13" id="KW-0812">Transmembrane</keyword>